<proteinExistence type="predicted"/>
<dbReference type="Proteomes" id="UP000019377">
    <property type="component" value="Unassembled WGS sequence"/>
</dbReference>
<dbReference type="PANTHER" id="PTHR13318">
    <property type="entry name" value="PARTNER OF PAIRED, ISOFORM B-RELATED"/>
    <property type="match status" value="1"/>
</dbReference>
<dbReference type="OrthoDB" id="550575at2759"/>
<reference evidence="2" key="1">
    <citation type="journal article" date="2013" name="Genome Announc.">
        <title>Draft genome sequence of Pseudozyma brasiliensis sp. nov. strain GHG001, a high producer of endo-1,4-xylanase isolated from an insect pest of sugarcane.</title>
        <authorList>
            <person name="Oliveira J.V.D.C."/>
            <person name="dos Santos R.A.C."/>
            <person name="Borges T.A."/>
            <person name="Riano-Pachon D.M."/>
            <person name="Goldman G.H."/>
        </authorList>
    </citation>
    <scope>NUCLEOTIDE SEQUENCE [LARGE SCALE GENOMIC DNA]</scope>
    <source>
        <strain evidence="2">GHG001</strain>
    </source>
</reference>
<sequence>MPPKKLSISRIRADSRPKVSARILHILEDDIEETRVQNLFAPDPPSFLVAHLSNALASARDHRPSILSEATAEDIPLAALPSRLVLAQPATFALRSLQLHGLTRLQDGTLARFFEAAIPSASNEAILRLDTISLKGCISIGDRTVTAICRSTGSSLRYINLDFTDITADSVFSIMSSIPDLHTLKLGFNDNLSDKALQLALAAPATGVQLPFSKLTNLRLRHCPQVGDQGVASFLKHCFRSIEVLDISHTGVGGNNAHQPDLSILLMSLFPMGVPDEPTGPLKKLNLLGTNIDYFTLRTIVDRNPGIHTLLLRQMPSPNSRDGLVMFLEKLAIERQSWRHRGWKRLHLKISDVGGDAFGELFPDLLAIFPRLTVEGLKTSMSQTAFFHAVPEKVQGDQCIVRELKLPDAKLSDHAWSFLPKIRTLRSLDVSNTAVPEQVVKETIENNEFLETIDLSHCKQMRIGTRRNAFDLVKE</sequence>
<dbReference type="HOGENOM" id="CLU_575059_0_0_1"/>
<protein>
    <recommendedName>
        <fullName evidence="3">RNI-like protein</fullName>
    </recommendedName>
</protein>
<keyword evidence="2" id="KW-1185">Reference proteome</keyword>
<dbReference type="STRING" id="1365824.V5ER07"/>
<name>V5ER07_KALBG</name>
<dbReference type="SMART" id="SM00367">
    <property type="entry name" value="LRR_CC"/>
    <property type="match status" value="3"/>
</dbReference>
<dbReference type="eggNOG" id="ENOG502SAW1">
    <property type="taxonomic scope" value="Eukaryota"/>
</dbReference>
<evidence type="ECO:0008006" key="3">
    <source>
        <dbReference type="Google" id="ProtNLM"/>
    </source>
</evidence>
<evidence type="ECO:0000313" key="2">
    <source>
        <dbReference type="Proteomes" id="UP000019377"/>
    </source>
</evidence>
<organism evidence="1 2">
    <name type="scientific">Kalmanozyma brasiliensis (strain GHG001)</name>
    <name type="common">Yeast</name>
    <name type="synonym">Pseudozyma brasiliensis</name>
    <dbReference type="NCBI Taxonomy" id="1365824"/>
    <lineage>
        <taxon>Eukaryota</taxon>
        <taxon>Fungi</taxon>
        <taxon>Dikarya</taxon>
        <taxon>Basidiomycota</taxon>
        <taxon>Ustilaginomycotina</taxon>
        <taxon>Ustilaginomycetes</taxon>
        <taxon>Ustilaginales</taxon>
        <taxon>Ustilaginaceae</taxon>
        <taxon>Kalmanozyma</taxon>
    </lineage>
</organism>
<dbReference type="GO" id="GO:0031146">
    <property type="term" value="P:SCF-dependent proteasomal ubiquitin-dependent protein catabolic process"/>
    <property type="evidence" value="ECO:0007669"/>
    <property type="project" value="TreeGrafter"/>
</dbReference>
<dbReference type="InterPro" id="IPR032675">
    <property type="entry name" value="LRR_dom_sf"/>
</dbReference>
<dbReference type="PANTHER" id="PTHR13318:SF95">
    <property type="entry name" value="F-BOX PROTEIN YLR352W"/>
    <property type="match status" value="1"/>
</dbReference>
<gene>
    <name evidence="1" type="ORF">PSEUBRA_SCAF6g00929</name>
</gene>
<dbReference type="AlphaFoldDB" id="V5ER07"/>
<dbReference type="InterPro" id="IPR006553">
    <property type="entry name" value="Leu-rich_rpt_Cys-con_subtyp"/>
</dbReference>
<accession>V5ER07</accession>
<dbReference type="SUPFAM" id="SSF52047">
    <property type="entry name" value="RNI-like"/>
    <property type="match status" value="1"/>
</dbReference>
<dbReference type="GO" id="GO:0019005">
    <property type="term" value="C:SCF ubiquitin ligase complex"/>
    <property type="evidence" value="ECO:0007669"/>
    <property type="project" value="TreeGrafter"/>
</dbReference>
<dbReference type="EMBL" id="KI545892">
    <property type="protein sequence ID" value="EST05383.1"/>
    <property type="molecule type" value="Genomic_DNA"/>
</dbReference>
<evidence type="ECO:0000313" key="1">
    <source>
        <dbReference type="EMBL" id="EST05383.1"/>
    </source>
</evidence>
<dbReference type="Gene3D" id="3.80.10.10">
    <property type="entry name" value="Ribonuclease Inhibitor"/>
    <property type="match status" value="1"/>
</dbReference>